<proteinExistence type="predicted"/>
<evidence type="ECO:0000313" key="2">
    <source>
        <dbReference type="EMBL" id="MPC29352.1"/>
    </source>
</evidence>
<evidence type="ECO:0000256" key="1">
    <source>
        <dbReference type="SAM" id="MobiDB-lite"/>
    </source>
</evidence>
<accession>A0A5B7E5S1</accession>
<dbReference type="AlphaFoldDB" id="A0A5B7E5S1"/>
<feature type="compositionally biased region" description="Polar residues" evidence="1">
    <location>
        <begin position="102"/>
        <end position="112"/>
    </location>
</feature>
<feature type="region of interest" description="Disordered" evidence="1">
    <location>
        <begin position="98"/>
        <end position="117"/>
    </location>
</feature>
<reference evidence="2 3" key="1">
    <citation type="submission" date="2019-05" db="EMBL/GenBank/DDBJ databases">
        <title>Another draft genome of Portunus trituberculatus and its Hox gene families provides insights of decapod evolution.</title>
        <authorList>
            <person name="Jeong J.-H."/>
            <person name="Song I."/>
            <person name="Kim S."/>
            <person name="Choi T."/>
            <person name="Kim D."/>
            <person name="Ryu S."/>
            <person name="Kim W."/>
        </authorList>
    </citation>
    <scope>NUCLEOTIDE SEQUENCE [LARGE SCALE GENOMIC DNA]</scope>
    <source>
        <tissue evidence="2">Muscle</tissue>
    </source>
</reference>
<keyword evidence="3" id="KW-1185">Reference proteome</keyword>
<gene>
    <name evidence="2" type="ORF">E2C01_022582</name>
</gene>
<protein>
    <submittedName>
        <fullName evidence="2">Uncharacterized protein</fullName>
    </submittedName>
</protein>
<dbReference type="EMBL" id="VSRR010002057">
    <property type="protein sequence ID" value="MPC29352.1"/>
    <property type="molecule type" value="Genomic_DNA"/>
</dbReference>
<name>A0A5B7E5S1_PORTR</name>
<evidence type="ECO:0000313" key="3">
    <source>
        <dbReference type="Proteomes" id="UP000324222"/>
    </source>
</evidence>
<dbReference type="Proteomes" id="UP000324222">
    <property type="component" value="Unassembled WGS sequence"/>
</dbReference>
<comment type="caution">
    <text evidence="2">The sequence shown here is derived from an EMBL/GenBank/DDBJ whole genome shotgun (WGS) entry which is preliminary data.</text>
</comment>
<sequence length="260" mass="29441">MESFECTQEMTLQDMYVDDKHYEEHLRMTRVLVPSQCRCETPRHVDLDSEARISISEQQMLLPSSNLVSKTLEHERIEMVTREPTTVEVTEFAKRKEMQGLAQEQRQTTQINQKDDGNLSRNIQLSSHKSLPVFLRMKRSTPYSDILPVPLVINFYLNQIWPNASCTISPSLYSHMNDIMAELPHAFWQAGGTAEEVDLALLAGAIFAGMSECWTQNVTCAMQTGHLASLMVASWRAAAILKDHILSASKVSVYHSVPIT</sequence>
<organism evidence="2 3">
    <name type="scientific">Portunus trituberculatus</name>
    <name type="common">Swimming crab</name>
    <name type="synonym">Neptunus trituberculatus</name>
    <dbReference type="NCBI Taxonomy" id="210409"/>
    <lineage>
        <taxon>Eukaryota</taxon>
        <taxon>Metazoa</taxon>
        <taxon>Ecdysozoa</taxon>
        <taxon>Arthropoda</taxon>
        <taxon>Crustacea</taxon>
        <taxon>Multicrustacea</taxon>
        <taxon>Malacostraca</taxon>
        <taxon>Eumalacostraca</taxon>
        <taxon>Eucarida</taxon>
        <taxon>Decapoda</taxon>
        <taxon>Pleocyemata</taxon>
        <taxon>Brachyura</taxon>
        <taxon>Eubrachyura</taxon>
        <taxon>Portunoidea</taxon>
        <taxon>Portunidae</taxon>
        <taxon>Portuninae</taxon>
        <taxon>Portunus</taxon>
    </lineage>
</organism>